<sequence length="129" mass="14647">MLKRNYGVLILAFVAGFPLFLGSCDLFLTAYTIQVRLGHQNPDDPNPATFTLSDLPPKSLVHTGWFPSGDSYYEYTVKLRKASDFTIVVEASDGTLHTQTIPIQEGYRYSIYYQNAPEYDYIFSHGESY</sequence>
<proteinExistence type="predicted"/>
<name>A0A644T0K5_9ZZZZ</name>
<accession>A0A644T0K5</accession>
<comment type="caution">
    <text evidence="1">The sequence shown here is derived from an EMBL/GenBank/DDBJ whole genome shotgun (WGS) entry which is preliminary data.</text>
</comment>
<evidence type="ECO:0000313" key="1">
    <source>
        <dbReference type="EMBL" id="MPL59672.1"/>
    </source>
</evidence>
<dbReference type="PROSITE" id="PS51257">
    <property type="entry name" value="PROKAR_LIPOPROTEIN"/>
    <property type="match status" value="1"/>
</dbReference>
<protein>
    <submittedName>
        <fullName evidence="1">Uncharacterized protein</fullName>
    </submittedName>
</protein>
<organism evidence="1">
    <name type="scientific">bioreactor metagenome</name>
    <dbReference type="NCBI Taxonomy" id="1076179"/>
    <lineage>
        <taxon>unclassified sequences</taxon>
        <taxon>metagenomes</taxon>
        <taxon>ecological metagenomes</taxon>
    </lineage>
</organism>
<reference evidence="1" key="1">
    <citation type="submission" date="2019-08" db="EMBL/GenBank/DDBJ databases">
        <authorList>
            <person name="Kucharzyk K."/>
            <person name="Murdoch R.W."/>
            <person name="Higgins S."/>
            <person name="Loffler F."/>
        </authorList>
    </citation>
    <scope>NUCLEOTIDE SEQUENCE</scope>
</reference>
<dbReference type="AlphaFoldDB" id="A0A644T0K5"/>
<dbReference type="EMBL" id="VSSQ01000010">
    <property type="protein sequence ID" value="MPL59672.1"/>
    <property type="molecule type" value="Genomic_DNA"/>
</dbReference>
<gene>
    <name evidence="1" type="ORF">SDC9_05227</name>
</gene>